<dbReference type="STRING" id="619304.SAMN05421760_105239"/>
<protein>
    <submittedName>
        <fullName evidence="1">Uncharacterized protein</fullName>
    </submittedName>
</protein>
<keyword evidence="2" id="KW-1185">Reference proteome</keyword>
<dbReference type="EMBL" id="FTOE01000005">
    <property type="protein sequence ID" value="SIS82046.1"/>
    <property type="molecule type" value="Genomic_DNA"/>
</dbReference>
<accession>A0A1N7M7E5</accession>
<gene>
    <name evidence="1" type="ORF">SAMN05421760_105239</name>
</gene>
<name>A0A1N7M7E5_9GAMM</name>
<evidence type="ECO:0000313" key="2">
    <source>
        <dbReference type="Proteomes" id="UP000185999"/>
    </source>
</evidence>
<dbReference type="Proteomes" id="UP000185999">
    <property type="component" value="Unassembled WGS sequence"/>
</dbReference>
<dbReference type="AlphaFoldDB" id="A0A1N7M7E5"/>
<organism evidence="1 2">
    <name type="scientific">Neptunomonas antarctica</name>
    <dbReference type="NCBI Taxonomy" id="619304"/>
    <lineage>
        <taxon>Bacteria</taxon>
        <taxon>Pseudomonadati</taxon>
        <taxon>Pseudomonadota</taxon>
        <taxon>Gammaproteobacteria</taxon>
        <taxon>Oceanospirillales</taxon>
        <taxon>Oceanospirillaceae</taxon>
        <taxon>Neptunomonas</taxon>
    </lineage>
</organism>
<proteinExistence type="predicted"/>
<reference evidence="2" key="1">
    <citation type="submission" date="2017-01" db="EMBL/GenBank/DDBJ databases">
        <authorList>
            <person name="Varghese N."/>
            <person name="Submissions S."/>
        </authorList>
    </citation>
    <scope>NUCLEOTIDE SEQUENCE [LARGE SCALE GENOMIC DNA]</scope>
    <source>
        <strain evidence="2">DSM 22306</strain>
    </source>
</reference>
<sequence>MLKMKPDNNVSGYFFVISFLEVRRHRMVC</sequence>
<evidence type="ECO:0000313" key="1">
    <source>
        <dbReference type="EMBL" id="SIS82046.1"/>
    </source>
</evidence>